<dbReference type="Pfam" id="PF08352">
    <property type="entry name" value="oligo_HPY"/>
    <property type="match status" value="2"/>
</dbReference>
<evidence type="ECO:0000313" key="8">
    <source>
        <dbReference type="Proteomes" id="UP000274909"/>
    </source>
</evidence>
<feature type="domain" description="ABC transporter" evidence="6">
    <location>
        <begin position="300"/>
        <end position="541"/>
    </location>
</feature>
<dbReference type="PROSITE" id="PS00211">
    <property type="entry name" value="ABC_TRANSPORTER_1"/>
    <property type="match status" value="1"/>
</dbReference>
<comment type="caution">
    <text evidence="7">The sequence shown here is derived from an EMBL/GenBank/DDBJ whole genome shotgun (WGS) entry which is preliminary data.</text>
</comment>
<gene>
    <name evidence="7" type="ORF">ELQ94_15140</name>
</gene>
<keyword evidence="4 7" id="KW-0067">ATP-binding</keyword>
<accession>A0A433JNJ6</accession>
<dbReference type="SUPFAM" id="SSF52540">
    <property type="entry name" value="P-loop containing nucleoside triphosphate hydrolases"/>
    <property type="match status" value="2"/>
</dbReference>
<dbReference type="PANTHER" id="PTHR43776:SF7">
    <property type="entry name" value="D,D-DIPEPTIDE TRANSPORT ATP-BINDING PROTEIN DDPF-RELATED"/>
    <property type="match status" value="1"/>
</dbReference>
<protein>
    <submittedName>
        <fullName evidence="7">ABC transporter ATP-binding protein</fullName>
    </submittedName>
</protein>
<evidence type="ECO:0000256" key="3">
    <source>
        <dbReference type="ARBA" id="ARBA00022741"/>
    </source>
</evidence>
<dbReference type="AlphaFoldDB" id="A0A433JNJ6"/>
<evidence type="ECO:0000313" key="7">
    <source>
        <dbReference type="EMBL" id="RUQ97512.1"/>
    </source>
</evidence>
<comment type="similarity">
    <text evidence="1">Belongs to the ABC transporter superfamily.</text>
</comment>
<dbReference type="GO" id="GO:0015833">
    <property type="term" value="P:peptide transport"/>
    <property type="evidence" value="ECO:0007669"/>
    <property type="project" value="InterPro"/>
</dbReference>
<dbReference type="Gene3D" id="3.40.50.300">
    <property type="entry name" value="P-loop containing nucleotide triphosphate hydrolases"/>
    <property type="match status" value="2"/>
</dbReference>
<evidence type="ECO:0000256" key="1">
    <source>
        <dbReference type="ARBA" id="ARBA00005417"/>
    </source>
</evidence>
<dbReference type="EMBL" id="RZGZ01000005">
    <property type="protein sequence ID" value="RUQ97512.1"/>
    <property type="molecule type" value="Genomic_DNA"/>
</dbReference>
<dbReference type="InterPro" id="IPR003439">
    <property type="entry name" value="ABC_transporter-like_ATP-bd"/>
</dbReference>
<organism evidence="7 8">
    <name type="scientific">Labedella endophytica</name>
    <dbReference type="NCBI Taxonomy" id="1523160"/>
    <lineage>
        <taxon>Bacteria</taxon>
        <taxon>Bacillati</taxon>
        <taxon>Actinomycetota</taxon>
        <taxon>Actinomycetes</taxon>
        <taxon>Micrococcales</taxon>
        <taxon>Microbacteriaceae</taxon>
        <taxon>Labedella</taxon>
    </lineage>
</organism>
<dbReference type="CDD" id="cd03257">
    <property type="entry name" value="ABC_NikE_OppD_transporters"/>
    <property type="match status" value="2"/>
</dbReference>
<dbReference type="GO" id="GO:0016887">
    <property type="term" value="F:ATP hydrolysis activity"/>
    <property type="evidence" value="ECO:0007669"/>
    <property type="project" value="InterPro"/>
</dbReference>
<dbReference type="InterPro" id="IPR050319">
    <property type="entry name" value="ABC_transp_ATP-bind"/>
</dbReference>
<evidence type="ECO:0000259" key="6">
    <source>
        <dbReference type="PROSITE" id="PS50893"/>
    </source>
</evidence>
<keyword evidence="8" id="KW-1185">Reference proteome</keyword>
<dbReference type="InterPro" id="IPR027417">
    <property type="entry name" value="P-loop_NTPase"/>
</dbReference>
<keyword evidence="2" id="KW-0813">Transport</keyword>
<keyword evidence="3" id="KW-0547">Nucleotide-binding</keyword>
<feature type="region of interest" description="Disordered" evidence="5">
    <location>
        <begin position="268"/>
        <end position="294"/>
    </location>
</feature>
<dbReference type="SMART" id="SM00382">
    <property type="entry name" value="AAA"/>
    <property type="match status" value="2"/>
</dbReference>
<evidence type="ECO:0000256" key="4">
    <source>
        <dbReference type="ARBA" id="ARBA00022840"/>
    </source>
</evidence>
<feature type="domain" description="ABC transporter" evidence="6">
    <location>
        <begin position="8"/>
        <end position="258"/>
    </location>
</feature>
<dbReference type="Pfam" id="PF00005">
    <property type="entry name" value="ABC_tran"/>
    <property type="match status" value="2"/>
</dbReference>
<dbReference type="InterPro" id="IPR003593">
    <property type="entry name" value="AAA+_ATPase"/>
</dbReference>
<dbReference type="NCBIfam" id="NF008453">
    <property type="entry name" value="PRK11308.1"/>
    <property type="match status" value="2"/>
</dbReference>
<dbReference type="PANTHER" id="PTHR43776">
    <property type="entry name" value="TRANSPORT ATP-BINDING PROTEIN"/>
    <property type="match status" value="1"/>
</dbReference>
<dbReference type="RefSeq" id="WP_127051222.1">
    <property type="nucleotide sequence ID" value="NZ_RZGZ01000005.1"/>
</dbReference>
<reference evidence="7 8" key="1">
    <citation type="submission" date="2018-12" db="EMBL/GenBank/DDBJ databases">
        <authorList>
            <person name="Li F."/>
        </authorList>
    </citation>
    <scope>NUCLEOTIDE SEQUENCE [LARGE SCALE GENOMIC DNA]</scope>
    <source>
        <strain evidence="7 8">EGI 6500705</strain>
    </source>
</reference>
<evidence type="ECO:0000256" key="5">
    <source>
        <dbReference type="SAM" id="MobiDB-lite"/>
    </source>
</evidence>
<sequence>MTAAGPLLRIDGLDVSFDGGRTRVVRGVSLSVSEGECVAIVGESGSGKSVTARSVLGLAGTGATVTADRLELAGVDVLTADERALRRLRGGEAGLVSQDALVSLDPLRRIAAEVGDPLRLHRRAGGATRSDRTIAVEELLERVGIPRPELRARQYPHELSGGLRQRALIASAIAASPRLLIADEPTTALDMTVQAGILRLLGDLRDAGSSLLLISHDLGVVSRLADRVIVMRAGEVVDQGTAETMLAGGRHPYTTALVRAVPAGVPRGTPLSAPPSPAIAQPTSDRDGSTTVATSPWPLIEADGLAKTFGRGDDATVAVRAADLAVAAGETLGIVGESGSGKTTLARLLLALATPDRGEVRLDGEPWSGVSERRRRSRRRLVGSVAQDTSSAFDPRASVAGVLIDALPSETVASARRSTATRLLADVALGPELLDRSPSTLSGGQRQRVAIARALAAGPRVLVLDEPVSALDATVAAGVLDLLDDLQRRRGLAYVFISHDLGVVRHMSDRVAVMHEGEIVETGPVETVFRAPRHPYTRRLLADVPRLPGQDGEAGQDG</sequence>
<dbReference type="InterPro" id="IPR017871">
    <property type="entry name" value="ABC_transporter-like_CS"/>
</dbReference>
<proteinExistence type="inferred from homology"/>
<dbReference type="OrthoDB" id="4008250at2"/>
<dbReference type="Proteomes" id="UP000274909">
    <property type="component" value="Unassembled WGS sequence"/>
</dbReference>
<dbReference type="GO" id="GO:0055085">
    <property type="term" value="P:transmembrane transport"/>
    <property type="evidence" value="ECO:0007669"/>
    <property type="project" value="UniProtKB-ARBA"/>
</dbReference>
<dbReference type="InterPro" id="IPR013563">
    <property type="entry name" value="Oligopep_ABC_C"/>
</dbReference>
<dbReference type="PROSITE" id="PS50893">
    <property type="entry name" value="ABC_TRANSPORTER_2"/>
    <property type="match status" value="2"/>
</dbReference>
<name>A0A433JNJ6_9MICO</name>
<dbReference type="GO" id="GO:0005524">
    <property type="term" value="F:ATP binding"/>
    <property type="evidence" value="ECO:0007669"/>
    <property type="project" value="UniProtKB-KW"/>
</dbReference>
<evidence type="ECO:0000256" key="2">
    <source>
        <dbReference type="ARBA" id="ARBA00022448"/>
    </source>
</evidence>